<name>A0A0P0UTC4_9GAMM</name>
<keyword evidence="1" id="KW-0449">Lipoprotein</keyword>
<sequence>MSITGNSNGAFATEFKKHLSAKAERTLTVKIGDEVQKQQAIAYTKGVASSYTLILSVPVEISRGKKILLSKKLTASTTVSDITTSQADRLRIGDSYVQLRKALVVKLLRRLNALK</sequence>
<reference evidence="1 2" key="1">
    <citation type="journal article" date="2000" name="Mar. Ecol. Prog. Ser.">
        <title>Phylogenetic characterization of endosymbionts in three hydrothermal vent mussels: influence on host distributions.</title>
        <authorList>
            <person name="Fujiwara Y."/>
            <person name="Takai K."/>
            <person name="Uematsu K."/>
            <person name="Tsuchida S."/>
            <person name="Hunt J.C."/>
            <person name="Hashimoto J."/>
        </authorList>
    </citation>
    <scope>NUCLEOTIDE SEQUENCE [LARGE SCALE GENOMIC DNA]</scope>
    <source>
        <strain evidence="1 2">Myojin Knoll</strain>
    </source>
</reference>
<protein>
    <submittedName>
        <fullName evidence="1">LPS-assembly lipoprotein</fullName>
    </submittedName>
</protein>
<evidence type="ECO:0000313" key="1">
    <source>
        <dbReference type="EMBL" id="BAS68300.1"/>
    </source>
</evidence>
<gene>
    <name evidence="1" type="primary">lptE</name>
    <name evidence="1" type="ORF">BSEPE_1317</name>
</gene>
<proteinExistence type="predicted"/>
<dbReference type="KEGG" id="ebh:BSEPE_1317"/>
<evidence type="ECO:0000313" key="2">
    <source>
        <dbReference type="Proteomes" id="UP000067399"/>
    </source>
</evidence>
<reference evidence="1 2" key="2">
    <citation type="journal article" date="2016" name="ISME J.">
        <title>Heterogeneous composition of key metabolic gene clusters in a vent mussel symbiont population.</title>
        <authorList>
            <person name="Ikuta T."/>
            <person name="Takaki Y."/>
            <person name="Nagai Y."/>
            <person name="Shimamura S."/>
            <person name="Tsuda M."/>
            <person name="Kawagucci S."/>
            <person name="Aoki Y."/>
            <person name="Inoue K."/>
            <person name="Teruya M."/>
            <person name="Satou K."/>
            <person name="Teruya K."/>
            <person name="Shimoji M."/>
            <person name="Tamotsu H."/>
            <person name="Hirano T."/>
            <person name="Maruyama T."/>
            <person name="Yoshida T."/>
        </authorList>
    </citation>
    <scope>NUCLEOTIDE SEQUENCE [LARGE SCALE GENOMIC DNA]</scope>
    <source>
        <strain evidence="1 2">Myojin Knoll</strain>
    </source>
</reference>
<dbReference type="Proteomes" id="UP000067399">
    <property type="component" value="Chromosome"/>
</dbReference>
<dbReference type="EMBL" id="AP013042">
    <property type="protein sequence ID" value="BAS68300.1"/>
    <property type="molecule type" value="Genomic_DNA"/>
</dbReference>
<dbReference type="STRING" id="1303921.BSEPE_1317"/>
<keyword evidence="2" id="KW-1185">Reference proteome</keyword>
<dbReference type="Gene3D" id="3.30.160.150">
    <property type="entry name" value="Lipoprotein like domain"/>
    <property type="match status" value="1"/>
</dbReference>
<dbReference type="AlphaFoldDB" id="A0A0P0UTC4"/>
<accession>A0A0P0UTC4</accession>
<organism evidence="1 2">
    <name type="scientific">endosymbiont of Bathymodiolus septemdierum str. Myojin knoll</name>
    <dbReference type="NCBI Taxonomy" id="1303921"/>
    <lineage>
        <taxon>Bacteria</taxon>
        <taxon>Pseudomonadati</taxon>
        <taxon>Pseudomonadota</taxon>
        <taxon>Gammaproteobacteria</taxon>
        <taxon>sulfur-oxidizing symbionts</taxon>
    </lineage>
</organism>